<evidence type="ECO:0000256" key="1">
    <source>
        <dbReference type="ARBA" id="ARBA00004409"/>
    </source>
</evidence>
<dbReference type="GO" id="GO:0000139">
    <property type="term" value="C:Golgi membrane"/>
    <property type="evidence" value="ECO:0007669"/>
    <property type="project" value="UniProtKB-SubCell"/>
</dbReference>
<evidence type="ECO:0000256" key="8">
    <source>
        <dbReference type="ARBA" id="ARBA00023034"/>
    </source>
</evidence>
<dbReference type="PROSITE" id="PS50192">
    <property type="entry name" value="T_SNARE"/>
    <property type="match status" value="1"/>
</dbReference>
<dbReference type="PANTHER" id="PTHR19957:SF83">
    <property type="entry name" value="SYNTAXIN-16"/>
    <property type="match status" value="1"/>
</dbReference>
<dbReference type="GO" id="GO:0000149">
    <property type="term" value="F:SNARE binding"/>
    <property type="evidence" value="ECO:0007669"/>
    <property type="project" value="TreeGrafter"/>
</dbReference>
<comment type="similarity">
    <text evidence="2">Belongs to the syntaxin family.</text>
</comment>
<keyword evidence="5" id="KW-0611">Plant defense</keyword>
<comment type="subcellular location">
    <subcellularLocation>
        <location evidence="1">Golgi apparatus membrane</location>
        <topology evidence="1">Single-pass type IV membrane protein</topology>
    </subcellularLocation>
</comment>
<dbReference type="GO" id="GO:0006886">
    <property type="term" value="P:intracellular protein transport"/>
    <property type="evidence" value="ECO:0007669"/>
    <property type="project" value="InterPro"/>
</dbReference>
<evidence type="ECO:0000259" key="12">
    <source>
        <dbReference type="PROSITE" id="PS50192"/>
    </source>
</evidence>
<dbReference type="InterPro" id="IPR006012">
    <property type="entry name" value="Syntaxin/epimorphin_CS"/>
</dbReference>
<evidence type="ECO:0000256" key="5">
    <source>
        <dbReference type="ARBA" id="ARBA00022821"/>
    </source>
</evidence>
<gene>
    <name evidence="13" type="primary">Stx16</name>
</gene>
<protein>
    <submittedName>
        <fullName evidence="13">Syntaxin-16-like</fullName>
    </submittedName>
</protein>
<dbReference type="PROSITE" id="PS00914">
    <property type="entry name" value="SYNTAXIN"/>
    <property type="match status" value="1"/>
</dbReference>
<dbReference type="InterPro" id="IPR010989">
    <property type="entry name" value="SNARE"/>
</dbReference>
<dbReference type="GO" id="GO:0031201">
    <property type="term" value="C:SNARE complex"/>
    <property type="evidence" value="ECO:0007669"/>
    <property type="project" value="TreeGrafter"/>
</dbReference>
<keyword evidence="7 11" id="KW-1133">Transmembrane helix</keyword>
<evidence type="ECO:0000256" key="4">
    <source>
        <dbReference type="ARBA" id="ARBA00022692"/>
    </source>
</evidence>
<dbReference type="GO" id="GO:0043001">
    <property type="term" value="P:Golgi to plasma membrane protein transport"/>
    <property type="evidence" value="ECO:0007669"/>
    <property type="project" value="UniProtKB-ARBA"/>
</dbReference>
<name>A0A6F9DU16_9ASCI</name>
<keyword evidence="10 11" id="KW-0472">Membrane</keyword>
<dbReference type="AlphaFoldDB" id="A0A6F9DU16"/>
<keyword evidence="6" id="KW-0653">Protein transport</keyword>
<dbReference type="PANTHER" id="PTHR19957">
    <property type="entry name" value="SYNTAXIN"/>
    <property type="match status" value="1"/>
</dbReference>
<accession>A0A6F9DU16</accession>
<dbReference type="SMART" id="SM00397">
    <property type="entry name" value="t_SNARE"/>
    <property type="match status" value="1"/>
</dbReference>
<reference evidence="13" key="1">
    <citation type="submission" date="2020-04" db="EMBL/GenBank/DDBJ databases">
        <authorList>
            <person name="Neveu A P."/>
        </authorList>
    </citation>
    <scope>NUCLEOTIDE SEQUENCE</scope>
    <source>
        <tissue evidence="13">Whole embryo</tissue>
    </source>
</reference>
<dbReference type="GO" id="GO:0098629">
    <property type="term" value="P:trans-Golgi network membrane organization"/>
    <property type="evidence" value="ECO:0007669"/>
    <property type="project" value="UniProtKB-ARBA"/>
</dbReference>
<proteinExistence type="evidence at transcript level"/>
<dbReference type="GO" id="GO:0005484">
    <property type="term" value="F:SNAP receptor activity"/>
    <property type="evidence" value="ECO:0007669"/>
    <property type="project" value="InterPro"/>
</dbReference>
<dbReference type="InterPro" id="IPR000727">
    <property type="entry name" value="T_SNARE_dom"/>
</dbReference>
<dbReference type="CDD" id="cd15845">
    <property type="entry name" value="SNARE_syntaxin16"/>
    <property type="match status" value="1"/>
</dbReference>
<dbReference type="InterPro" id="IPR045242">
    <property type="entry name" value="Syntaxin"/>
</dbReference>
<evidence type="ECO:0000256" key="9">
    <source>
        <dbReference type="ARBA" id="ARBA00023054"/>
    </source>
</evidence>
<organism evidence="13">
    <name type="scientific">Phallusia mammillata</name>
    <dbReference type="NCBI Taxonomy" id="59560"/>
    <lineage>
        <taxon>Eukaryota</taxon>
        <taxon>Metazoa</taxon>
        <taxon>Chordata</taxon>
        <taxon>Tunicata</taxon>
        <taxon>Ascidiacea</taxon>
        <taxon>Phlebobranchia</taxon>
        <taxon>Ascidiidae</taxon>
        <taxon>Phallusia</taxon>
    </lineage>
</organism>
<dbReference type="GO" id="GO:0007030">
    <property type="term" value="P:Golgi organization"/>
    <property type="evidence" value="ECO:0007669"/>
    <property type="project" value="UniProtKB-ARBA"/>
</dbReference>
<evidence type="ECO:0000256" key="11">
    <source>
        <dbReference type="SAM" id="Phobius"/>
    </source>
</evidence>
<evidence type="ECO:0000256" key="6">
    <source>
        <dbReference type="ARBA" id="ARBA00022927"/>
    </source>
</evidence>
<evidence type="ECO:0000256" key="3">
    <source>
        <dbReference type="ARBA" id="ARBA00022448"/>
    </source>
</evidence>
<keyword evidence="4 11" id="KW-0812">Transmembrane</keyword>
<dbReference type="Pfam" id="PF05739">
    <property type="entry name" value="SNARE"/>
    <property type="match status" value="1"/>
</dbReference>
<evidence type="ECO:0000256" key="10">
    <source>
        <dbReference type="ARBA" id="ARBA00023136"/>
    </source>
</evidence>
<dbReference type="EMBL" id="LR790809">
    <property type="protein sequence ID" value="CAB3266671.1"/>
    <property type="molecule type" value="mRNA"/>
</dbReference>
<sequence>MAVRSLTDAFVLMRNNAMQNKHMFINHNNITYEDDTVALVGNSSDVESAVSFKKQKPSFNDWSDTSQEINYNLSRIEEKIHELTLLHDKHLNRPTLDDNVDEEHAIEILTQEITQLFHSCNGSIKLIGRRCQKSKNQEKVILKNAMSSFASNLQDMSTNFRKCQSAYLKKLKRREERSNHFFGQTSALMVEQNEDDIDDEFFEKGFSQEQIAFVTQNAVNIDQREEEIRSVVQSITDLSNIFRDLGSIIVEQGTVLDRIDYNVEQTVVKAESGVTQLKKAEEYQKKNRKLMIIFVMAIIVIVLVIILALVKKR</sequence>
<keyword evidence="8" id="KW-0333">Golgi apparatus</keyword>
<feature type="domain" description="T-SNARE coiled-coil homology" evidence="12">
    <location>
        <begin position="218"/>
        <end position="280"/>
    </location>
</feature>
<dbReference type="Gene3D" id="1.20.58.70">
    <property type="match status" value="1"/>
</dbReference>
<dbReference type="GO" id="GO:0051707">
    <property type="term" value="P:response to other organism"/>
    <property type="evidence" value="ECO:0007669"/>
    <property type="project" value="UniProtKB-ARBA"/>
</dbReference>
<evidence type="ECO:0000313" key="13">
    <source>
        <dbReference type="EMBL" id="CAB3266671.1"/>
    </source>
</evidence>
<dbReference type="GO" id="GO:0009863">
    <property type="term" value="P:salicylic acid mediated signaling pathway"/>
    <property type="evidence" value="ECO:0007669"/>
    <property type="project" value="UniProtKB-ARBA"/>
</dbReference>
<dbReference type="GO" id="GO:0006952">
    <property type="term" value="P:defense response"/>
    <property type="evidence" value="ECO:0007669"/>
    <property type="project" value="UniProtKB-KW"/>
</dbReference>
<dbReference type="GO" id="GO:0006906">
    <property type="term" value="P:vesicle fusion"/>
    <property type="evidence" value="ECO:0007669"/>
    <property type="project" value="TreeGrafter"/>
</dbReference>
<dbReference type="SUPFAM" id="SSF47661">
    <property type="entry name" value="t-snare proteins"/>
    <property type="match status" value="1"/>
</dbReference>
<keyword evidence="3" id="KW-0813">Transport</keyword>
<keyword evidence="9" id="KW-0175">Coiled coil</keyword>
<evidence type="ECO:0000256" key="7">
    <source>
        <dbReference type="ARBA" id="ARBA00022989"/>
    </source>
</evidence>
<dbReference type="FunFam" id="1.20.58.70:FF:000010">
    <property type="entry name" value="Syntaxin-43"/>
    <property type="match status" value="1"/>
</dbReference>
<feature type="transmembrane region" description="Helical" evidence="11">
    <location>
        <begin position="290"/>
        <end position="310"/>
    </location>
</feature>
<evidence type="ECO:0000256" key="2">
    <source>
        <dbReference type="ARBA" id="ARBA00009063"/>
    </source>
</evidence>
<dbReference type="GO" id="GO:0048278">
    <property type="term" value="P:vesicle docking"/>
    <property type="evidence" value="ECO:0007669"/>
    <property type="project" value="TreeGrafter"/>
</dbReference>